<protein>
    <submittedName>
        <fullName evidence="2">Uncharacterized protein</fullName>
    </submittedName>
</protein>
<proteinExistence type="predicted"/>
<organism evidence="2 3">
    <name type="scientific">Aspergillus welwitschiae</name>
    <dbReference type="NCBI Taxonomy" id="1341132"/>
    <lineage>
        <taxon>Eukaryota</taxon>
        <taxon>Fungi</taxon>
        <taxon>Dikarya</taxon>
        <taxon>Ascomycota</taxon>
        <taxon>Pezizomycotina</taxon>
        <taxon>Eurotiomycetes</taxon>
        <taxon>Eurotiomycetidae</taxon>
        <taxon>Eurotiales</taxon>
        <taxon>Aspergillaceae</taxon>
        <taxon>Aspergillus</taxon>
        <taxon>Aspergillus subgen. Circumdati</taxon>
    </lineage>
</organism>
<dbReference type="AlphaFoldDB" id="A0A3F3PKA1"/>
<evidence type="ECO:0000313" key="3">
    <source>
        <dbReference type="Proteomes" id="UP000253729"/>
    </source>
</evidence>
<gene>
    <name evidence="2" type="ORF">BDQ94DRAFT_154066</name>
</gene>
<feature type="transmembrane region" description="Helical" evidence="1">
    <location>
        <begin position="22"/>
        <end position="40"/>
    </location>
</feature>
<feature type="transmembrane region" description="Helical" evidence="1">
    <location>
        <begin position="52"/>
        <end position="69"/>
    </location>
</feature>
<reference evidence="2 3" key="1">
    <citation type="submission" date="2018-07" db="EMBL/GenBank/DDBJ databases">
        <title>The genomes of Aspergillus section Nigri reveals drivers in fungal speciation.</title>
        <authorList>
            <consortium name="DOE Joint Genome Institute"/>
            <person name="Vesth T.C."/>
            <person name="Nybo J."/>
            <person name="Theobald S."/>
            <person name="Brandl J."/>
            <person name="Frisvad J.C."/>
            <person name="Nielsen K.F."/>
            <person name="Lyhne E.K."/>
            <person name="Kogle M.E."/>
            <person name="Kuo A."/>
            <person name="Riley R."/>
            <person name="Clum A."/>
            <person name="Nolan M."/>
            <person name="Lipzen A."/>
            <person name="Salamov A."/>
            <person name="Henrissat B."/>
            <person name="Wiebenga A."/>
            <person name="De vries R.P."/>
            <person name="Grigoriev I.V."/>
            <person name="Mortensen U.H."/>
            <person name="Andersen M.R."/>
            <person name="Baker S.E."/>
        </authorList>
    </citation>
    <scope>NUCLEOTIDE SEQUENCE [LARGE SCALE GENOMIC DNA]</scope>
    <source>
        <strain evidence="2 3">CBS 139.54b</strain>
    </source>
</reference>
<dbReference type="Proteomes" id="UP000253729">
    <property type="component" value="Unassembled WGS sequence"/>
</dbReference>
<sequence length="89" mass="10391">MKEKEYLCLTEVVVLHTPFHESLLLVFAFFFFCAKIHTLFTPLSPFPYLRCLLRSTIYLSFSLLPFWSFDFGLNARFFFVAVPCSPLPA</sequence>
<dbReference type="RefSeq" id="XP_026620402.1">
    <property type="nucleotide sequence ID" value="XM_026768247.1"/>
</dbReference>
<evidence type="ECO:0000313" key="2">
    <source>
        <dbReference type="EMBL" id="RDH27380.1"/>
    </source>
</evidence>
<dbReference type="EMBL" id="KZ852092">
    <property type="protein sequence ID" value="RDH27380.1"/>
    <property type="molecule type" value="Genomic_DNA"/>
</dbReference>
<keyword evidence="3" id="KW-1185">Reference proteome</keyword>
<dbReference type="GeneID" id="38136603"/>
<keyword evidence="1" id="KW-0812">Transmembrane</keyword>
<evidence type="ECO:0000256" key="1">
    <source>
        <dbReference type="SAM" id="Phobius"/>
    </source>
</evidence>
<name>A0A3F3PKA1_9EURO</name>
<keyword evidence="1" id="KW-1133">Transmembrane helix</keyword>
<keyword evidence="1" id="KW-0472">Membrane</keyword>
<accession>A0A3F3PKA1</accession>